<evidence type="ECO:0000256" key="6">
    <source>
        <dbReference type="SAM" id="Phobius"/>
    </source>
</evidence>
<evidence type="ECO:0000256" key="3">
    <source>
        <dbReference type="ARBA" id="ARBA00022692"/>
    </source>
</evidence>
<feature type="transmembrane region" description="Helical" evidence="6">
    <location>
        <begin position="319"/>
        <end position="337"/>
    </location>
</feature>
<feature type="transmembrane region" description="Helical" evidence="6">
    <location>
        <begin position="277"/>
        <end position="307"/>
    </location>
</feature>
<protein>
    <submittedName>
        <fullName evidence="7">Galactoside transport system permease protein MglC</fullName>
    </submittedName>
</protein>
<dbReference type="EMBL" id="LTAY01000059">
    <property type="protein sequence ID" value="OPX47095.1"/>
    <property type="molecule type" value="Genomic_DNA"/>
</dbReference>
<dbReference type="AlphaFoldDB" id="A0A1V4SUG6"/>
<feature type="transmembrane region" description="Helical" evidence="6">
    <location>
        <begin position="81"/>
        <end position="99"/>
    </location>
</feature>
<name>A0A1V4SUG6_9CLOT</name>
<dbReference type="RefSeq" id="WP_080023578.1">
    <property type="nucleotide sequence ID" value="NZ_LTAY01000059.1"/>
</dbReference>
<evidence type="ECO:0000313" key="8">
    <source>
        <dbReference type="Proteomes" id="UP000191448"/>
    </source>
</evidence>
<reference evidence="7 8" key="1">
    <citation type="submission" date="2016-02" db="EMBL/GenBank/DDBJ databases">
        <title>Genome sequence of Clostridium thermobutyricum DSM 4928.</title>
        <authorList>
            <person name="Poehlein A."/>
            <person name="Daniel R."/>
        </authorList>
    </citation>
    <scope>NUCLEOTIDE SEQUENCE [LARGE SCALE GENOMIC DNA]</scope>
    <source>
        <strain evidence="7 8">DSM 4928</strain>
    </source>
</reference>
<evidence type="ECO:0000256" key="4">
    <source>
        <dbReference type="ARBA" id="ARBA00022989"/>
    </source>
</evidence>
<dbReference type="GO" id="GO:0022857">
    <property type="term" value="F:transmembrane transporter activity"/>
    <property type="evidence" value="ECO:0007669"/>
    <property type="project" value="InterPro"/>
</dbReference>
<sequence length="344" mass="36682">MENNKVEKKIDKKKVIDFLLNYALYIVLFLMIIFFIVKEPGFLSLKNFTNILSQASTRGILALGVAGLIVLQGTDLSAGRILGLTAIISASLLQSSTYAARMYPELPILPLALPLILAIVIGGIFGAINGFGVAKLKVHAFIITLGTQLIAFGISCLYIDRPPLGAQPVANLDSRYTNAVNGSLKLGSVEIPNLVFYLAIVALIMWFIWNKTTLGKNMFAIGGNPEAAAVSGVNIVKNIMIIFIISGMLYGLAGFLEAARAGSTSTATGFNYELDAISACVVGGVSFSGGVGTIPGVLLGTVLLQVINYGLNFIGVNAYWQYIIRGLIIIVAVALDVRKYIAKK</sequence>
<gene>
    <name evidence="7" type="primary">mglC</name>
    <name evidence="7" type="ORF">CLTHE_23340</name>
</gene>
<feature type="transmembrane region" description="Helical" evidence="6">
    <location>
        <begin position="235"/>
        <end position="256"/>
    </location>
</feature>
<evidence type="ECO:0000313" key="7">
    <source>
        <dbReference type="EMBL" id="OPX47095.1"/>
    </source>
</evidence>
<dbReference type="CDD" id="cd06579">
    <property type="entry name" value="TM_PBP1_transp_AraH_like"/>
    <property type="match status" value="1"/>
</dbReference>
<feature type="transmembrane region" description="Helical" evidence="6">
    <location>
        <begin position="138"/>
        <end position="159"/>
    </location>
</feature>
<evidence type="ECO:0000256" key="2">
    <source>
        <dbReference type="ARBA" id="ARBA00022475"/>
    </source>
</evidence>
<keyword evidence="5 6" id="KW-0472">Membrane</keyword>
<dbReference type="PANTHER" id="PTHR32196:SF18">
    <property type="entry name" value="GALACTOSE_METHYL GALACTOSIDE IMPORT PERMEASE PROTEIN MGLC"/>
    <property type="match status" value="1"/>
</dbReference>
<proteinExistence type="predicted"/>
<evidence type="ECO:0000256" key="5">
    <source>
        <dbReference type="ARBA" id="ARBA00023136"/>
    </source>
</evidence>
<feature type="transmembrane region" description="Helical" evidence="6">
    <location>
        <begin position="191"/>
        <end position="209"/>
    </location>
</feature>
<keyword evidence="3 6" id="KW-0812">Transmembrane</keyword>
<keyword evidence="2" id="KW-1003">Cell membrane</keyword>
<organism evidence="7 8">
    <name type="scientific">Clostridium thermobutyricum DSM 4928</name>
    <dbReference type="NCBI Taxonomy" id="1121339"/>
    <lineage>
        <taxon>Bacteria</taxon>
        <taxon>Bacillati</taxon>
        <taxon>Bacillota</taxon>
        <taxon>Clostridia</taxon>
        <taxon>Eubacteriales</taxon>
        <taxon>Clostridiaceae</taxon>
        <taxon>Clostridium</taxon>
    </lineage>
</organism>
<keyword evidence="4 6" id="KW-1133">Transmembrane helix</keyword>
<feature type="transmembrane region" description="Helical" evidence="6">
    <location>
        <begin position="111"/>
        <end position="132"/>
    </location>
</feature>
<dbReference type="GO" id="GO:0005886">
    <property type="term" value="C:plasma membrane"/>
    <property type="evidence" value="ECO:0007669"/>
    <property type="project" value="UniProtKB-SubCell"/>
</dbReference>
<accession>A0A1V4SUG6</accession>
<dbReference type="InterPro" id="IPR001851">
    <property type="entry name" value="ABC_transp_permease"/>
</dbReference>
<feature type="transmembrane region" description="Helical" evidence="6">
    <location>
        <begin position="18"/>
        <end position="37"/>
    </location>
</feature>
<dbReference type="Pfam" id="PF02653">
    <property type="entry name" value="BPD_transp_2"/>
    <property type="match status" value="1"/>
</dbReference>
<evidence type="ECO:0000256" key="1">
    <source>
        <dbReference type="ARBA" id="ARBA00004651"/>
    </source>
</evidence>
<dbReference type="OrthoDB" id="9813906at2"/>
<comment type="subcellular location">
    <subcellularLocation>
        <location evidence="1">Cell membrane</location>
        <topology evidence="1">Multi-pass membrane protein</topology>
    </subcellularLocation>
</comment>
<dbReference type="NCBIfam" id="NF007014">
    <property type="entry name" value="PRK09478.1"/>
    <property type="match status" value="1"/>
</dbReference>
<comment type="caution">
    <text evidence="7">The sequence shown here is derived from an EMBL/GenBank/DDBJ whole genome shotgun (WGS) entry which is preliminary data.</text>
</comment>
<dbReference type="PANTHER" id="PTHR32196">
    <property type="entry name" value="ABC TRANSPORTER PERMEASE PROTEIN YPHD-RELATED-RELATED"/>
    <property type="match status" value="1"/>
</dbReference>
<dbReference type="Proteomes" id="UP000191448">
    <property type="component" value="Unassembled WGS sequence"/>
</dbReference>